<protein>
    <recommendedName>
        <fullName evidence="6">Ig-like domain-containing protein</fullName>
    </recommendedName>
</protein>
<gene>
    <name evidence="4" type="ORF">V1264_017547</name>
</gene>
<name>A0AAN9GEQ6_9CAEN</name>
<keyword evidence="2" id="KW-0472">Membrane</keyword>
<feature type="signal peptide" evidence="3">
    <location>
        <begin position="1"/>
        <end position="23"/>
    </location>
</feature>
<keyword evidence="2" id="KW-0812">Transmembrane</keyword>
<evidence type="ECO:0000313" key="5">
    <source>
        <dbReference type="Proteomes" id="UP001374579"/>
    </source>
</evidence>
<keyword evidence="3" id="KW-0732">Signal</keyword>
<feature type="chain" id="PRO_5042849293" description="Ig-like domain-containing protein" evidence="3">
    <location>
        <begin position="24"/>
        <end position="437"/>
    </location>
</feature>
<dbReference type="EMBL" id="JBAMIC010000007">
    <property type="protein sequence ID" value="KAK7106278.1"/>
    <property type="molecule type" value="Genomic_DNA"/>
</dbReference>
<keyword evidence="5" id="KW-1185">Reference proteome</keyword>
<accession>A0AAN9GEQ6</accession>
<evidence type="ECO:0000256" key="1">
    <source>
        <dbReference type="SAM" id="MobiDB-lite"/>
    </source>
</evidence>
<feature type="compositionally biased region" description="Acidic residues" evidence="1">
    <location>
        <begin position="307"/>
        <end position="317"/>
    </location>
</feature>
<comment type="caution">
    <text evidence="4">The sequence shown here is derived from an EMBL/GenBank/DDBJ whole genome shotgun (WGS) entry which is preliminary data.</text>
</comment>
<sequence>MDKPLQRTLLFLAVICVLKFATATNSCAKFSFPTISPNLNVTVDENSDISLPFSLDTSKCTLQRTNVEIYVSQTPSHASEDVCIIQLMNGKCTSFLKEACRCRGEAEGGGIVFGRTMTREESGPWLWKTSDQSSTTEIFFDVQYSPRITYLSIIPDKIKDHTGNVVTVNDNTRVQVTCEWEKGHPASPKSNSVQLLDGSKQPLRNVQAHGEGVMRAEFRADCEDSGEITCFVPGATENRTVGLHVNCRSSKKGQTILRKTTSPSLKTLKVKETGSHTPAPRNHNHDTGEENNEGAEEKTPTDTSIVDNEDKDDEDGEPIVSNSGPILVVVNVAAFILVAIVVFVVLRRRCKNKEAQPTIYPAIGHHDDADDVMFVGRHPEPLVGEVGNGYELPGALIQRRYDNLPLGPRNSADGACETLDFEYINIRESLYGYEVVA</sequence>
<feature type="transmembrane region" description="Helical" evidence="2">
    <location>
        <begin position="326"/>
        <end position="346"/>
    </location>
</feature>
<dbReference type="AlphaFoldDB" id="A0AAN9GEQ6"/>
<evidence type="ECO:0000313" key="4">
    <source>
        <dbReference type="EMBL" id="KAK7106278.1"/>
    </source>
</evidence>
<evidence type="ECO:0000256" key="2">
    <source>
        <dbReference type="SAM" id="Phobius"/>
    </source>
</evidence>
<reference evidence="4 5" key="1">
    <citation type="submission" date="2024-02" db="EMBL/GenBank/DDBJ databases">
        <title>Chromosome-scale genome assembly of the rough periwinkle Littorina saxatilis.</title>
        <authorList>
            <person name="De Jode A."/>
            <person name="Faria R."/>
            <person name="Formenti G."/>
            <person name="Sims Y."/>
            <person name="Smith T.P."/>
            <person name="Tracey A."/>
            <person name="Wood J.M.D."/>
            <person name="Zagrodzka Z.B."/>
            <person name="Johannesson K."/>
            <person name="Butlin R.K."/>
            <person name="Leder E.H."/>
        </authorList>
    </citation>
    <scope>NUCLEOTIDE SEQUENCE [LARGE SCALE GENOMIC DNA]</scope>
    <source>
        <strain evidence="4">Snail1</strain>
        <tissue evidence="4">Muscle</tissue>
    </source>
</reference>
<dbReference type="Proteomes" id="UP001374579">
    <property type="component" value="Unassembled WGS sequence"/>
</dbReference>
<evidence type="ECO:0000256" key="3">
    <source>
        <dbReference type="SAM" id="SignalP"/>
    </source>
</evidence>
<keyword evidence="2" id="KW-1133">Transmembrane helix</keyword>
<organism evidence="4 5">
    <name type="scientific">Littorina saxatilis</name>
    <dbReference type="NCBI Taxonomy" id="31220"/>
    <lineage>
        <taxon>Eukaryota</taxon>
        <taxon>Metazoa</taxon>
        <taxon>Spiralia</taxon>
        <taxon>Lophotrochozoa</taxon>
        <taxon>Mollusca</taxon>
        <taxon>Gastropoda</taxon>
        <taxon>Caenogastropoda</taxon>
        <taxon>Littorinimorpha</taxon>
        <taxon>Littorinoidea</taxon>
        <taxon>Littorinidae</taxon>
        <taxon>Littorina</taxon>
    </lineage>
</organism>
<feature type="region of interest" description="Disordered" evidence="1">
    <location>
        <begin position="254"/>
        <end position="320"/>
    </location>
</feature>
<evidence type="ECO:0008006" key="6">
    <source>
        <dbReference type="Google" id="ProtNLM"/>
    </source>
</evidence>
<proteinExistence type="predicted"/>